<dbReference type="RefSeq" id="WP_100867144.1">
    <property type="nucleotide sequence ID" value="NZ_PHUF01000003.1"/>
</dbReference>
<name>A0A2N0HJX7_9SPHN</name>
<dbReference type="Gene3D" id="3.40.50.12370">
    <property type="match status" value="1"/>
</dbReference>
<protein>
    <submittedName>
        <fullName evidence="1">Nucleotide-binding universal stress UspA family protein</fullName>
    </submittedName>
</protein>
<organism evidence="1 2">
    <name type="scientific">Novosphingobium kunmingense</name>
    <dbReference type="NCBI Taxonomy" id="1211806"/>
    <lineage>
        <taxon>Bacteria</taxon>
        <taxon>Pseudomonadati</taxon>
        <taxon>Pseudomonadota</taxon>
        <taxon>Alphaproteobacteria</taxon>
        <taxon>Sphingomonadales</taxon>
        <taxon>Sphingomonadaceae</taxon>
        <taxon>Novosphingobium</taxon>
    </lineage>
</organism>
<dbReference type="SUPFAM" id="SSF52402">
    <property type="entry name" value="Adenine nucleotide alpha hydrolases-like"/>
    <property type="match status" value="2"/>
</dbReference>
<comment type="caution">
    <text evidence="1">The sequence shown here is derived from an EMBL/GenBank/DDBJ whole genome shotgun (WGS) entry which is preliminary data.</text>
</comment>
<sequence length="261" mass="27468">MRSILVQAGRDAGMSARLDTAMAIARFTDGHLTLLIDTPIHKYVSVDPYGGSYVAREALDAALSADDELAAAFEGRLLSDDVPFDVAQYEAEPLAALADAARLSDLVVMPRDAALCGNLALETRVPVLIMPESVRLALPLQAAAIAWDGGDPAAAALRGAVPLLRGCPSVSVITVTSDGPDAFPATEALRYLARHGIKADLVEVARGASVEQTLAGEVKRLGAQLFVLGAFGHARLTEFLFGGVTRYFLRDAPALPLLIAH</sequence>
<dbReference type="AlphaFoldDB" id="A0A2N0HJX7"/>
<reference evidence="1 2" key="1">
    <citation type="submission" date="2017-11" db="EMBL/GenBank/DDBJ databases">
        <title>Genomic Encyclopedia of Type Strains, Phase III (KMG-III): the genomes of soil and plant-associated and newly described type strains.</title>
        <authorList>
            <person name="Whitman W."/>
        </authorList>
    </citation>
    <scope>NUCLEOTIDE SEQUENCE [LARGE SCALE GENOMIC DNA]</scope>
    <source>
        <strain evidence="1 2">CGMCC 1.12274</strain>
    </source>
</reference>
<gene>
    <name evidence="1" type="ORF">B0I00_1493</name>
</gene>
<proteinExistence type="predicted"/>
<keyword evidence="2" id="KW-1185">Reference proteome</keyword>
<dbReference type="Proteomes" id="UP000232587">
    <property type="component" value="Unassembled WGS sequence"/>
</dbReference>
<dbReference type="OrthoDB" id="9804721at2"/>
<accession>A0A2N0HJX7</accession>
<dbReference type="CDD" id="cd00293">
    <property type="entry name" value="USP-like"/>
    <property type="match status" value="1"/>
</dbReference>
<evidence type="ECO:0000313" key="1">
    <source>
        <dbReference type="EMBL" id="PKB19262.1"/>
    </source>
</evidence>
<evidence type="ECO:0000313" key="2">
    <source>
        <dbReference type="Proteomes" id="UP000232587"/>
    </source>
</evidence>
<dbReference type="EMBL" id="PHUF01000003">
    <property type="protein sequence ID" value="PKB19262.1"/>
    <property type="molecule type" value="Genomic_DNA"/>
</dbReference>